<name>A0A9D5JTH0_9BACT</name>
<dbReference type="SUPFAM" id="SSF53850">
    <property type="entry name" value="Periplasmic binding protein-like II"/>
    <property type="match status" value="1"/>
</dbReference>
<dbReference type="EMBL" id="WJJP01000150">
    <property type="protein sequence ID" value="MBD3323885.1"/>
    <property type="molecule type" value="Genomic_DNA"/>
</dbReference>
<dbReference type="Gene3D" id="3.10.105.10">
    <property type="entry name" value="Dipeptide-binding Protein, Domain 3"/>
    <property type="match status" value="1"/>
</dbReference>
<dbReference type="Gene3D" id="3.40.190.10">
    <property type="entry name" value="Periplasmic binding protein-like II"/>
    <property type="match status" value="1"/>
</dbReference>
<keyword evidence="1" id="KW-0732">Signal</keyword>
<dbReference type="PROSITE" id="PS51318">
    <property type="entry name" value="TAT"/>
    <property type="match status" value="1"/>
</dbReference>
<dbReference type="GO" id="GO:1904680">
    <property type="term" value="F:peptide transmembrane transporter activity"/>
    <property type="evidence" value="ECO:0007669"/>
    <property type="project" value="TreeGrafter"/>
</dbReference>
<sequence>MQDNTIHPSIKELKIDLERGKLSRREFLRYATLLGMSAVAASQLAGLGWPKKAFAQTIQRGGTLRVAAPVHKVTHPAQFSWISPSQQLRLVAEYLTYTDNNNVTHPHLLKNWEASEDLMTWTLNLRQGIKFNNDDEFIADDVVFTINQWLNEDVGSSLLGMVGSYLEPTGIEKVSDYQVKLHLTRPEIAVPEHLFHYPALILNHRTFEGDFIKAPHGTGPFTLDTYREGERSVFTRRSDYWNQGADGKPLPYLDSVEFLDMGTEMPPQIAAIQSGEIDTIDFGDVSATEAYAALKDDPNVNIFPATTNQTRILRMRVDMNPWNDNRVRTA</sequence>
<dbReference type="AlphaFoldDB" id="A0A9D5JTH0"/>
<evidence type="ECO:0000313" key="3">
    <source>
        <dbReference type="EMBL" id="MBD3323885.1"/>
    </source>
</evidence>
<dbReference type="GO" id="GO:0015833">
    <property type="term" value="P:peptide transport"/>
    <property type="evidence" value="ECO:0007669"/>
    <property type="project" value="TreeGrafter"/>
</dbReference>
<proteinExistence type="predicted"/>
<reference evidence="3" key="1">
    <citation type="submission" date="2019-11" db="EMBL/GenBank/DDBJ databases">
        <title>Microbial mats filling the niche in hypersaline microbial mats.</title>
        <authorList>
            <person name="Wong H.L."/>
            <person name="Macleod F.I."/>
            <person name="White R.A. III"/>
            <person name="Burns B.P."/>
        </authorList>
    </citation>
    <scope>NUCLEOTIDE SEQUENCE</scope>
    <source>
        <strain evidence="3">Rbin_158</strain>
    </source>
</reference>
<dbReference type="InterPro" id="IPR000914">
    <property type="entry name" value="SBP_5_dom"/>
</dbReference>
<evidence type="ECO:0000313" key="4">
    <source>
        <dbReference type="Proteomes" id="UP000649604"/>
    </source>
</evidence>
<gene>
    <name evidence="3" type="ORF">GF339_04830</name>
</gene>
<dbReference type="PANTHER" id="PTHR30290">
    <property type="entry name" value="PERIPLASMIC BINDING COMPONENT OF ABC TRANSPORTER"/>
    <property type="match status" value="1"/>
</dbReference>
<feature type="non-terminal residue" evidence="3">
    <location>
        <position position="330"/>
    </location>
</feature>
<dbReference type="Proteomes" id="UP000649604">
    <property type="component" value="Unassembled WGS sequence"/>
</dbReference>
<dbReference type="InterPro" id="IPR039424">
    <property type="entry name" value="SBP_5"/>
</dbReference>
<dbReference type="PANTHER" id="PTHR30290:SF38">
    <property type="entry name" value="D,D-DIPEPTIDE-BINDING PERIPLASMIC PROTEIN DDPA-RELATED"/>
    <property type="match status" value="1"/>
</dbReference>
<feature type="domain" description="Solute-binding protein family 5" evidence="2">
    <location>
        <begin position="105"/>
        <end position="330"/>
    </location>
</feature>
<dbReference type="InterPro" id="IPR006311">
    <property type="entry name" value="TAT_signal"/>
</dbReference>
<dbReference type="Pfam" id="PF00496">
    <property type="entry name" value="SBP_bac_5"/>
    <property type="match status" value="1"/>
</dbReference>
<accession>A0A9D5JTH0</accession>
<evidence type="ECO:0000256" key="1">
    <source>
        <dbReference type="ARBA" id="ARBA00022729"/>
    </source>
</evidence>
<protein>
    <submittedName>
        <fullName evidence="3">ABC transporter substrate-binding protein</fullName>
    </submittedName>
</protein>
<comment type="caution">
    <text evidence="3">The sequence shown here is derived from an EMBL/GenBank/DDBJ whole genome shotgun (WGS) entry which is preliminary data.</text>
</comment>
<evidence type="ECO:0000259" key="2">
    <source>
        <dbReference type="Pfam" id="PF00496"/>
    </source>
</evidence>
<organism evidence="3 4">
    <name type="scientific">candidate division KSB3 bacterium</name>
    <dbReference type="NCBI Taxonomy" id="2044937"/>
    <lineage>
        <taxon>Bacteria</taxon>
        <taxon>candidate division KSB3</taxon>
    </lineage>
</organism>